<gene>
    <name evidence="1" type="ordered locus">MTR_3g092475</name>
</gene>
<accession>A0A072V2A6</accession>
<evidence type="ECO:0000313" key="2">
    <source>
        <dbReference type="EnsemblPlants" id="KEH35483"/>
    </source>
</evidence>
<dbReference type="EnsemblPlants" id="KEH35483">
    <property type="protein sequence ID" value="KEH35483"/>
    <property type="gene ID" value="MTR_3g092475"/>
</dbReference>
<sequence length="56" mass="6569">MSRHRDNTNNNQQMKSLSNFTCSISKLLLLMLHFDICDDELTSINPPLSLYEFEYS</sequence>
<evidence type="ECO:0000313" key="3">
    <source>
        <dbReference type="Proteomes" id="UP000002051"/>
    </source>
</evidence>
<dbReference type="HOGENOM" id="CLU_3017217_0_0_1"/>
<protein>
    <submittedName>
        <fullName evidence="1 2">Uncharacterized protein</fullName>
    </submittedName>
</protein>
<name>A0A072V2A6_MEDTR</name>
<dbReference type="EMBL" id="CM001219">
    <property type="protein sequence ID" value="KEH35483.1"/>
    <property type="molecule type" value="Genomic_DNA"/>
</dbReference>
<dbReference type="AlphaFoldDB" id="A0A072V2A6"/>
<reference evidence="1 3" key="2">
    <citation type="journal article" date="2014" name="BMC Genomics">
        <title>An improved genome release (version Mt4.0) for the model legume Medicago truncatula.</title>
        <authorList>
            <person name="Tang H."/>
            <person name="Krishnakumar V."/>
            <person name="Bidwell S."/>
            <person name="Rosen B."/>
            <person name="Chan A."/>
            <person name="Zhou S."/>
            <person name="Gentzbittel L."/>
            <person name="Childs K.L."/>
            <person name="Yandell M."/>
            <person name="Gundlach H."/>
            <person name="Mayer K.F."/>
            <person name="Schwartz D.C."/>
            <person name="Town C.D."/>
        </authorList>
    </citation>
    <scope>GENOME REANNOTATION</scope>
    <source>
        <strain evidence="1">A17</strain>
        <strain evidence="2 3">cv. Jemalong A17</strain>
    </source>
</reference>
<proteinExistence type="predicted"/>
<reference evidence="1 3" key="1">
    <citation type="journal article" date="2011" name="Nature">
        <title>The Medicago genome provides insight into the evolution of rhizobial symbioses.</title>
        <authorList>
            <person name="Young N.D."/>
            <person name="Debelle F."/>
            <person name="Oldroyd G.E."/>
            <person name="Geurts R."/>
            <person name="Cannon S.B."/>
            <person name="Udvardi M.K."/>
            <person name="Benedito V.A."/>
            <person name="Mayer K.F."/>
            <person name="Gouzy J."/>
            <person name="Schoof H."/>
            <person name="Van de Peer Y."/>
            <person name="Proost S."/>
            <person name="Cook D.R."/>
            <person name="Meyers B.C."/>
            <person name="Spannagl M."/>
            <person name="Cheung F."/>
            <person name="De Mita S."/>
            <person name="Krishnakumar V."/>
            <person name="Gundlach H."/>
            <person name="Zhou S."/>
            <person name="Mudge J."/>
            <person name="Bharti A.K."/>
            <person name="Murray J.D."/>
            <person name="Naoumkina M.A."/>
            <person name="Rosen B."/>
            <person name="Silverstein K.A."/>
            <person name="Tang H."/>
            <person name="Rombauts S."/>
            <person name="Zhao P.X."/>
            <person name="Zhou P."/>
            <person name="Barbe V."/>
            <person name="Bardou P."/>
            <person name="Bechner M."/>
            <person name="Bellec A."/>
            <person name="Berger A."/>
            <person name="Berges H."/>
            <person name="Bidwell S."/>
            <person name="Bisseling T."/>
            <person name="Choisne N."/>
            <person name="Couloux A."/>
            <person name="Denny R."/>
            <person name="Deshpande S."/>
            <person name="Dai X."/>
            <person name="Doyle J.J."/>
            <person name="Dudez A.M."/>
            <person name="Farmer A.D."/>
            <person name="Fouteau S."/>
            <person name="Franken C."/>
            <person name="Gibelin C."/>
            <person name="Gish J."/>
            <person name="Goldstein S."/>
            <person name="Gonzalez A.J."/>
            <person name="Green P.J."/>
            <person name="Hallab A."/>
            <person name="Hartog M."/>
            <person name="Hua A."/>
            <person name="Humphray S.J."/>
            <person name="Jeong D.H."/>
            <person name="Jing Y."/>
            <person name="Jocker A."/>
            <person name="Kenton S.M."/>
            <person name="Kim D.J."/>
            <person name="Klee K."/>
            <person name="Lai H."/>
            <person name="Lang C."/>
            <person name="Lin S."/>
            <person name="Macmil S.L."/>
            <person name="Magdelenat G."/>
            <person name="Matthews L."/>
            <person name="McCorrison J."/>
            <person name="Monaghan E.L."/>
            <person name="Mun J.H."/>
            <person name="Najar F.Z."/>
            <person name="Nicholson C."/>
            <person name="Noirot C."/>
            <person name="O'Bleness M."/>
            <person name="Paule C.R."/>
            <person name="Poulain J."/>
            <person name="Prion F."/>
            <person name="Qin B."/>
            <person name="Qu C."/>
            <person name="Retzel E.F."/>
            <person name="Riddle C."/>
            <person name="Sallet E."/>
            <person name="Samain S."/>
            <person name="Samson N."/>
            <person name="Sanders I."/>
            <person name="Saurat O."/>
            <person name="Scarpelli C."/>
            <person name="Schiex T."/>
            <person name="Segurens B."/>
            <person name="Severin A.J."/>
            <person name="Sherrier D.J."/>
            <person name="Shi R."/>
            <person name="Sims S."/>
            <person name="Singer S.R."/>
            <person name="Sinharoy S."/>
            <person name="Sterck L."/>
            <person name="Viollet A."/>
            <person name="Wang B.B."/>
            <person name="Wang K."/>
            <person name="Wang M."/>
            <person name="Wang X."/>
            <person name="Warfsmann J."/>
            <person name="Weissenbach J."/>
            <person name="White D.D."/>
            <person name="White J.D."/>
            <person name="Wiley G.B."/>
            <person name="Wincker P."/>
            <person name="Xing Y."/>
            <person name="Yang L."/>
            <person name="Yao Z."/>
            <person name="Ying F."/>
            <person name="Zhai J."/>
            <person name="Zhou L."/>
            <person name="Zuber A."/>
            <person name="Denarie J."/>
            <person name="Dixon R.A."/>
            <person name="May G.D."/>
            <person name="Schwartz D.C."/>
            <person name="Rogers J."/>
            <person name="Quetier F."/>
            <person name="Town C.D."/>
            <person name="Roe B.A."/>
        </authorList>
    </citation>
    <scope>NUCLEOTIDE SEQUENCE [LARGE SCALE GENOMIC DNA]</scope>
    <source>
        <strain evidence="1">A17</strain>
        <strain evidence="2 3">cv. Jemalong A17</strain>
    </source>
</reference>
<dbReference type="Proteomes" id="UP000002051">
    <property type="component" value="Chromosome 3"/>
</dbReference>
<evidence type="ECO:0000313" key="1">
    <source>
        <dbReference type="EMBL" id="KEH35483.1"/>
    </source>
</evidence>
<reference evidence="2" key="3">
    <citation type="submission" date="2015-04" db="UniProtKB">
        <authorList>
            <consortium name="EnsemblPlants"/>
        </authorList>
    </citation>
    <scope>IDENTIFICATION</scope>
    <source>
        <strain evidence="2">cv. Jemalong A17</strain>
    </source>
</reference>
<organism evidence="1 3">
    <name type="scientific">Medicago truncatula</name>
    <name type="common">Barrel medic</name>
    <name type="synonym">Medicago tribuloides</name>
    <dbReference type="NCBI Taxonomy" id="3880"/>
    <lineage>
        <taxon>Eukaryota</taxon>
        <taxon>Viridiplantae</taxon>
        <taxon>Streptophyta</taxon>
        <taxon>Embryophyta</taxon>
        <taxon>Tracheophyta</taxon>
        <taxon>Spermatophyta</taxon>
        <taxon>Magnoliopsida</taxon>
        <taxon>eudicotyledons</taxon>
        <taxon>Gunneridae</taxon>
        <taxon>Pentapetalae</taxon>
        <taxon>rosids</taxon>
        <taxon>fabids</taxon>
        <taxon>Fabales</taxon>
        <taxon>Fabaceae</taxon>
        <taxon>Papilionoideae</taxon>
        <taxon>50 kb inversion clade</taxon>
        <taxon>NPAAA clade</taxon>
        <taxon>Hologalegina</taxon>
        <taxon>IRL clade</taxon>
        <taxon>Trifolieae</taxon>
        <taxon>Medicago</taxon>
    </lineage>
</organism>
<keyword evidence="3" id="KW-1185">Reference proteome</keyword>